<sequence length="248" mass="27417">MRLSYISALLLAPLALASPTPSSNAISINQRDASAPLKPRTQYVSQKIKNVVDEGHKVTEMCQKYKGGVFESIHLYRQFKTCYSSVQSAEKAASQSGPMSEGESANVEAALEHLTPEFLEISKALRERKSMIQNTRYASYFASELKKLQKNVDDLYNTCQKKVTTPHQPKIKALGSEVDAQFEIVKKELASKSKARRSLESGLDNEDLVKRFDLPDFSEFSDLSEGFSEGLSGLSGLTEDLPIGGKKD</sequence>
<feature type="chain" id="PRO_5021323577" evidence="2">
    <location>
        <begin position="18"/>
        <end position="248"/>
    </location>
</feature>
<dbReference type="InterPro" id="IPR021054">
    <property type="entry name" value="Cell_wall_mannoprotein_1"/>
</dbReference>
<reference evidence="3 4" key="1">
    <citation type="submission" date="2017-12" db="EMBL/GenBank/DDBJ databases">
        <title>Comparative genomics of Botrytis spp.</title>
        <authorList>
            <person name="Valero-Jimenez C.A."/>
            <person name="Tapia P."/>
            <person name="Veloso J."/>
            <person name="Silva-Moreno E."/>
            <person name="Staats M."/>
            <person name="Valdes J.H."/>
            <person name="Van Kan J.A.L."/>
        </authorList>
    </citation>
    <scope>NUCLEOTIDE SEQUENCE [LARGE SCALE GENOMIC DNA]</scope>
    <source>
        <strain evidence="3 4">MUCL11595</strain>
    </source>
</reference>
<dbReference type="PANTHER" id="PTHR38123">
    <property type="entry name" value="CELL WALL SERINE-THREONINE-RICH GALACTOMANNOPROTEIN MP1 (AFU_ORTHOLOGUE AFUA_4G03240)"/>
    <property type="match status" value="1"/>
</dbReference>
<dbReference type="OrthoDB" id="3545072at2759"/>
<protein>
    <submittedName>
        <fullName evidence="3">Uncharacterized protein</fullName>
    </submittedName>
</protein>
<dbReference type="PANTHER" id="PTHR38123:SF1">
    <property type="entry name" value="HYDROPHOBIC SURFACE BINDING PROTEIN"/>
    <property type="match status" value="1"/>
</dbReference>
<evidence type="ECO:0000256" key="2">
    <source>
        <dbReference type="SAM" id="SignalP"/>
    </source>
</evidence>
<gene>
    <name evidence="3" type="ORF">BCON_0234g00100</name>
</gene>
<accession>A0A4Z1HHY8</accession>
<evidence type="ECO:0000313" key="3">
    <source>
        <dbReference type="EMBL" id="TGO48646.1"/>
    </source>
</evidence>
<proteinExistence type="predicted"/>
<dbReference type="Pfam" id="PF12296">
    <property type="entry name" value="HsbA"/>
    <property type="match status" value="1"/>
</dbReference>
<dbReference type="GO" id="GO:0005576">
    <property type="term" value="C:extracellular region"/>
    <property type="evidence" value="ECO:0007669"/>
    <property type="project" value="TreeGrafter"/>
</dbReference>
<organism evidence="3 4">
    <name type="scientific">Botryotinia convoluta</name>
    <dbReference type="NCBI Taxonomy" id="54673"/>
    <lineage>
        <taxon>Eukaryota</taxon>
        <taxon>Fungi</taxon>
        <taxon>Dikarya</taxon>
        <taxon>Ascomycota</taxon>
        <taxon>Pezizomycotina</taxon>
        <taxon>Leotiomycetes</taxon>
        <taxon>Helotiales</taxon>
        <taxon>Sclerotiniaceae</taxon>
        <taxon>Botryotinia</taxon>
    </lineage>
</organism>
<dbReference type="EMBL" id="PQXN01000233">
    <property type="protein sequence ID" value="TGO48646.1"/>
    <property type="molecule type" value="Genomic_DNA"/>
</dbReference>
<dbReference type="Proteomes" id="UP000297527">
    <property type="component" value="Unassembled WGS sequence"/>
</dbReference>
<dbReference type="AlphaFoldDB" id="A0A4Z1HHY8"/>
<keyword evidence="2" id="KW-0732">Signal</keyword>
<comment type="caution">
    <text evidence="3">The sequence shown here is derived from an EMBL/GenBank/DDBJ whole genome shotgun (WGS) entry which is preliminary data.</text>
</comment>
<feature type="compositionally biased region" description="Low complexity" evidence="1">
    <location>
        <begin position="226"/>
        <end position="237"/>
    </location>
</feature>
<feature type="signal peptide" evidence="2">
    <location>
        <begin position="1"/>
        <end position="17"/>
    </location>
</feature>
<keyword evidence="4" id="KW-1185">Reference proteome</keyword>
<feature type="region of interest" description="Disordered" evidence="1">
    <location>
        <begin position="226"/>
        <end position="248"/>
    </location>
</feature>
<name>A0A4Z1HHY8_9HELO</name>
<evidence type="ECO:0000313" key="4">
    <source>
        <dbReference type="Proteomes" id="UP000297527"/>
    </source>
</evidence>
<evidence type="ECO:0000256" key="1">
    <source>
        <dbReference type="SAM" id="MobiDB-lite"/>
    </source>
</evidence>